<protein>
    <submittedName>
        <fullName evidence="1">Uncharacterized protein</fullName>
    </submittedName>
</protein>
<evidence type="ECO:0000313" key="1">
    <source>
        <dbReference type="EMBL" id="MED6122247.1"/>
    </source>
</evidence>
<keyword evidence="2" id="KW-1185">Reference proteome</keyword>
<accession>A0ABU6RDX4</accession>
<evidence type="ECO:0000313" key="2">
    <source>
        <dbReference type="Proteomes" id="UP001341840"/>
    </source>
</evidence>
<gene>
    <name evidence="1" type="ORF">PIB30_038007</name>
</gene>
<proteinExistence type="predicted"/>
<organism evidence="1 2">
    <name type="scientific">Stylosanthes scabra</name>
    <dbReference type="NCBI Taxonomy" id="79078"/>
    <lineage>
        <taxon>Eukaryota</taxon>
        <taxon>Viridiplantae</taxon>
        <taxon>Streptophyta</taxon>
        <taxon>Embryophyta</taxon>
        <taxon>Tracheophyta</taxon>
        <taxon>Spermatophyta</taxon>
        <taxon>Magnoliopsida</taxon>
        <taxon>eudicotyledons</taxon>
        <taxon>Gunneridae</taxon>
        <taxon>Pentapetalae</taxon>
        <taxon>rosids</taxon>
        <taxon>fabids</taxon>
        <taxon>Fabales</taxon>
        <taxon>Fabaceae</taxon>
        <taxon>Papilionoideae</taxon>
        <taxon>50 kb inversion clade</taxon>
        <taxon>dalbergioids sensu lato</taxon>
        <taxon>Dalbergieae</taxon>
        <taxon>Pterocarpus clade</taxon>
        <taxon>Stylosanthes</taxon>
    </lineage>
</organism>
<dbReference type="Proteomes" id="UP001341840">
    <property type="component" value="Unassembled WGS sequence"/>
</dbReference>
<reference evidence="1 2" key="1">
    <citation type="journal article" date="2023" name="Plants (Basel)">
        <title>Bridging the Gap: Combining Genomics and Transcriptomics Approaches to Understand Stylosanthes scabra, an Orphan Legume from the Brazilian Caatinga.</title>
        <authorList>
            <person name="Ferreira-Neto J.R.C."/>
            <person name="da Silva M.D."/>
            <person name="Binneck E."/>
            <person name="de Melo N.F."/>
            <person name="da Silva R.H."/>
            <person name="de Melo A.L.T.M."/>
            <person name="Pandolfi V."/>
            <person name="Bustamante F.O."/>
            <person name="Brasileiro-Vidal A.C."/>
            <person name="Benko-Iseppon A.M."/>
        </authorList>
    </citation>
    <scope>NUCLEOTIDE SEQUENCE [LARGE SCALE GENOMIC DNA]</scope>
    <source>
        <tissue evidence="1">Leaves</tissue>
    </source>
</reference>
<name>A0ABU6RDX4_9FABA</name>
<dbReference type="EMBL" id="JASCZI010030402">
    <property type="protein sequence ID" value="MED6122247.1"/>
    <property type="molecule type" value="Genomic_DNA"/>
</dbReference>
<sequence>MEERRRDNRRWKKGGERATTPARWVAVAPPSAIMVEGRDQRRRAGVAGDHDTVIAAVSKLCSAAPFYCRCRSCSVLPPLFFAASLSPRNLATAGSTLKQGNGPHLDLDGDVLDGKVSKQFGDIVIACGFALEFPKVSVRVEDSVAKKVIEEEEEAVALGVVMEIRFWDIVGVAGYDVMDGAGVEVDGGLGGGVAEHVGGPVKEAVAVVDELDMGEDDGSMAALAQTKKENNK</sequence>
<comment type="caution">
    <text evidence="1">The sequence shown here is derived from an EMBL/GenBank/DDBJ whole genome shotgun (WGS) entry which is preliminary data.</text>
</comment>